<dbReference type="GeneID" id="36385146"/>
<protein>
    <submittedName>
        <fullName evidence="1 3">Uncharacterized protein</fullName>
    </submittedName>
</protein>
<gene>
    <name evidence="1 3 4" type="ORF">SRAE_X000207400</name>
</gene>
<sequence>MNNTSCILVFFALSTIISIKILPVTCAWTYFIGTNIDIDQHPKVQDIVDAVNFCNSIFTSTDLNRILRYQDVCGKITNLINQGENIIDNV</sequence>
<reference evidence="2" key="1">
    <citation type="submission" date="2014-09" db="EMBL/GenBank/DDBJ databases">
        <authorList>
            <person name="Martin A.A."/>
        </authorList>
    </citation>
    <scope>NUCLEOTIDE SEQUENCE</scope>
    <source>
        <strain evidence="2">ED321</strain>
    </source>
</reference>
<dbReference type="WormBase" id="SRAE_X000207400">
    <property type="protein sequence ID" value="SRP03252"/>
    <property type="gene ID" value="WBGene00267652"/>
</dbReference>
<proteinExistence type="predicted"/>
<name>A0A090KSF6_STRRB</name>
<dbReference type="RefSeq" id="XP_024499545.1">
    <property type="nucleotide sequence ID" value="XM_024643673.1"/>
</dbReference>
<evidence type="ECO:0000313" key="2">
    <source>
        <dbReference type="Proteomes" id="UP000035682"/>
    </source>
</evidence>
<accession>A0A090KSF6</accession>
<dbReference type="AlphaFoldDB" id="A0A090KSF6"/>
<evidence type="ECO:0000313" key="4">
    <source>
        <dbReference type="WormBase" id="SRAE_X000207400"/>
    </source>
</evidence>
<keyword evidence="2" id="KW-1185">Reference proteome</keyword>
<dbReference type="WBParaSite" id="SRAE_X000207400.1">
    <property type="protein sequence ID" value="SRAE_X000207400.1"/>
    <property type="gene ID" value="WBGene00267652"/>
</dbReference>
<dbReference type="EMBL" id="LN609398">
    <property type="protein sequence ID" value="CEF60336.1"/>
    <property type="molecule type" value="Genomic_DNA"/>
</dbReference>
<reference evidence="1" key="2">
    <citation type="submission" date="2014-09" db="EMBL/GenBank/DDBJ databases">
        <authorList>
            <person name="Aslett A.Martin."/>
        </authorList>
    </citation>
    <scope>NUCLEOTIDE SEQUENCE</scope>
    <source>
        <strain evidence="1">ED321 Heterogonic</strain>
    </source>
</reference>
<dbReference type="Proteomes" id="UP000035682">
    <property type="component" value="Unplaced"/>
</dbReference>
<reference evidence="3" key="3">
    <citation type="submission" date="2020-12" db="UniProtKB">
        <authorList>
            <consortium name="WormBaseParasite"/>
        </authorList>
    </citation>
    <scope>IDENTIFICATION</scope>
</reference>
<dbReference type="CTD" id="36385146"/>
<organism evidence="1">
    <name type="scientific">Strongyloides ratti</name>
    <name type="common">Parasitic roundworm</name>
    <dbReference type="NCBI Taxonomy" id="34506"/>
    <lineage>
        <taxon>Eukaryota</taxon>
        <taxon>Metazoa</taxon>
        <taxon>Ecdysozoa</taxon>
        <taxon>Nematoda</taxon>
        <taxon>Chromadorea</taxon>
        <taxon>Rhabditida</taxon>
        <taxon>Tylenchina</taxon>
        <taxon>Panagrolaimomorpha</taxon>
        <taxon>Strongyloidoidea</taxon>
        <taxon>Strongyloididae</taxon>
        <taxon>Strongyloides</taxon>
    </lineage>
</organism>
<evidence type="ECO:0000313" key="1">
    <source>
        <dbReference type="EMBL" id="CEF60336.1"/>
    </source>
</evidence>
<evidence type="ECO:0000313" key="3">
    <source>
        <dbReference type="WBParaSite" id="SRAE_X000207400.1"/>
    </source>
</evidence>